<dbReference type="InterPro" id="IPR027005">
    <property type="entry name" value="PMT-like"/>
</dbReference>
<keyword evidence="6" id="KW-1185">Reference proteome</keyword>
<comment type="similarity">
    <text evidence="1">Belongs to the glycosyltransferase 39 family.</text>
</comment>
<comment type="pathway">
    <text evidence="1">Protein modification; protein glycosylation.</text>
</comment>
<feature type="transmembrane region" description="Helical" evidence="1">
    <location>
        <begin position="175"/>
        <end position="193"/>
    </location>
</feature>
<dbReference type="InterPro" id="IPR038731">
    <property type="entry name" value="RgtA/B/C-like"/>
</dbReference>
<evidence type="ECO:0000256" key="1">
    <source>
        <dbReference type="RuleBase" id="RU367007"/>
    </source>
</evidence>
<feature type="transmembrane region" description="Helical" evidence="1">
    <location>
        <begin position="346"/>
        <end position="365"/>
    </location>
</feature>
<dbReference type="Pfam" id="PF16192">
    <property type="entry name" value="PMT_4TMC"/>
    <property type="match status" value="1"/>
</dbReference>
<feature type="transmembrane region" description="Helical" evidence="1">
    <location>
        <begin position="511"/>
        <end position="531"/>
    </location>
</feature>
<feature type="transmembrane region" description="Helical" evidence="1">
    <location>
        <begin position="288"/>
        <end position="303"/>
    </location>
</feature>
<dbReference type="KEGG" id="dtm:BJL86_2234"/>
<dbReference type="PANTHER" id="PTHR10050:SF46">
    <property type="entry name" value="PROTEIN O-MANNOSYL-TRANSFERASE 2"/>
    <property type="match status" value="1"/>
</dbReference>
<proteinExistence type="inferred from homology"/>
<evidence type="ECO:0000313" key="5">
    <source>
        <dbReference type="EMBL" id="ANI92999.1"/>
    </source>
</evidence>
<feature type="domain" description="Protein O-mannosyl-transferase C-terminal four TM" evidence="4">
    <location>
        <begin position="395"/>
        <end position="633"/>
    </location>
</feature>
<organism evidence="5 6">
    <name type="scientific">Dietzia timorensis</name>
    <dbReference type="NCBI Taxonomy" id="499555"/>
    <lineage>
        <taxon>Bacteria</taxon>
        <taxon>Bacillati</taxon>
        <taxon>Actinomycetota</taxon>
        <taxon>Actinomycetes</taxon>
        <taxon>Mycobacteriales</taxon>
        <taxon>Dietziaceae</taxon>
        <taxon>Dietzia</taxon>
    </lineage>
</organism>
<keyword evidence="1" id="KW-0472">Membrane</keyword>
<feature type="transmembrane region" description="Helical" evidence="1">
    <location>
        <begin position="488"/>
        <end position="505"/>
    </location>
</feature>
<protein>
    <recommendedName>
        <fullName evidence="1">Polyprenol-phosphate-mannose--protein mannosyltransferase</fullName>
        <ecNumber evidence="1">2.4.1.-</ecNumber>
    </recommendedName>
</protein>
<gene>
    <name evidence="5" type="ORF">BJL86_2234</name>
</gene>
<evidence type="ECO:0000259" key="4">
    <source>
        <dbReference type="Pfam" id="PF16192"/>
    </source>
</evidence>
<name>A0A173LMZ1_9ACTN</name>
<accession>A0A173LMZ1</accession>
<dbReference type="STRING" id="499555.BJL86_2234"/>
<feature type="transmembrane region" description="Helical" evidence="1">
    <location>
        <begin position="309"/>
        <end position="325"/>
    </location>
</feature>
<dbReference type="InterPro" id="IPR032421">
    <property type="entry name" value="PMT_4TMC"/>
</dbReference>
<feature type="transmembrane region" description="Helical" evidence="1">
    <location>
        <begin position="248"/>
        <end position="267"/>
    </location>
</feature>
<comment type="function">
    <text evidence="1">Protein O-mannosyltransferase that catalyzes the transfer of a single mannose residue from a polyprenol phospho-mannosyl lipidic donor to the hydroxyl group of selected serine and threonine residues in acceptor proteins.</text>
</comment>
<keyword evidence="1" id="KW-1133">Transmembrane helix</keyword>
<keyword evidence="1" id="KW-0812">Transmembrane</keyword>
<dbReference type="AlphaFoldDB" id="A0A173LMZ1"/>
<dbReference type="EC" id="2.4.1.-" evidence="1"/>
<dbReference type="GO" id="GO:0004169">
    <property type="term" value="F:dolichyl-phosphate-mannose-protein mannosyltransferase activity"/>
    <property type="evidence" value="ECO:0007669"/>
    <property type="project" value="UniProtKB-UniRule"/>
</dbReference>
<dbReference type="PANTHER" id="PTHR10050">
    <property type="entry name" value="DOLICHYL-PHOSPHATE-MANNOSE--PROTEIN MANNOSYLTRANSFERASE"/>
    <property type="match status" value="1"/>
</dbReference>
<feature type="transmembrane region" description="Helical" evidence="1">
    <location>
        <begin position="122"/>
        <end position="140"/>
    </location>
</feature>
<reference evidence="5 6" key="1">
    <citation type="submission" date="2016-06" db="EMBL/GenBank/DDBJ databases">
        <title>Complete genome sequence of a saline-alkali tolerant type strain Dietzia timorensis ID05-A0528T.</title>
        <authorList>
            <person name="Wu X."/>
        </authorList>
    </citation>
    <scope>NUCLEOTIDE SEQUENCE [LARGE SCALE GENOMIC DNA]</scope>
    <source>
        <strain evidence="5 6">ID05-A0528</strain>
    </source>
</reference>
<dbReference type="GO" id="GO:0005886">
    <property type="term" value="C:plasma membrane"/>
    <property type="evidence" value="ECO:0007669"/>
    <property type="project" value="UniProtKB-SubCell"/>
</dbReference>
<dbReference type="RefSeq" id="WP_198034325.1">
    <property type="nucleotide sequence ID" value="NZ_CP015961.1"/>
</dbReference>
<evidence type="ECO:0000259" key="3">
    <source>
        <dbReference type="Pfam" id="PF13231"/>
    </source>
</evidence>
<dbReference type="Pfam" id="PF13231">
    <property type="entry name" value="PMT_2"/>
    <property type="match status" value="1"/>
</dbReference>
<keyword evidence="1" id="KW-1003">Cell membrane</keyword>
<feature type="transmembrane region" description="Helical" evidence="1">
    <location>
        <begin position="222"/>
        <end position="242"/>
    </location>
</feature>
<dbReference type="EMBL" id="CP015961">
    <property type="protein sequence ID" value="ANI92999.1"/>
    <property type="molecule type" value="Genomic_DNA"/>
</dbReference>
<keyword evidence="1 5" id="KW-0808">Transferase</keyword>
<sequence length="634" mass="69102">MTSHSPTLDPGGSSRPAPGDDGAARRPGPALPAPDFGPADRVRGWIVTGVVALIALVTRLYSLGSATDGGTPIFDEKHYAPQAFQISQLGIEENPGYGLIVHPPVAKQIQSIGGFLFGYTPLGWRITAALAGVLVIVLIVRMTRRLTRSTFLGGLAGLLLACDGVLFVTSRVGMLDIYQVLFVTAAAACLLVDRDRMRLRMHRAALAGRVNPARPGPAMGLAWFYFLAALMVAACAAVVVVLGVSLAGIAAAVALAAAGVAVSVYLLRASDFGRRPVTDLGPRLGFRWWRFGAGVMLGLALGTKWSGLYYIAFFGVMALAFDIALRSRYRVRAPLLGALTRDSVPAFASLVIWPAILYMMSWLPWFRDENAVYRHVVGTKVDADSVWSFLPDSVQSWIYYQSSVMDFHSSLTNSAGNMHPWESKPWVWPMSLRPMLYYMEQGPEVGGCGEDSCVQAIMLNGTPAMWWLAIPVLGFALWRAIFSRDARYAFALVGYAAGIIPWFFMLDRQMYFFYGALLIPFFVIMLALILGEIAGVLRAGRAPSPSQLAEREEKRALARAAESARGREDRGGGFAAGLRVEIATLSRRQTVGFAIVAVYVALVVANFVYMWPVLVGQPITQLAWQNHQWLPSWT</sequence>
<dbReference type="UniPathway" id="UPA00378"/>
<feature type="transmembrane region" description="Helical" evidence="1">
    <location>
        <begin position="591"/>
        <end position="611"/>
    </location>
</feature>
<feature type="transmembrane region" description="Helical" evidence="1">
    <location>
        <begin position="464"/>
        <end position="481"/>
    </location>
</feature>
<dbReference type="Proteomes" id="UP000186104">
    <property type="component" value="Chromosome"/>
</dbReference>
<evidence type="ECO:0000256" key="2">
    <source>
        <dbReference type="SAM" id="MobiDB-lite"/>
    </source>
</evidence>
<feature type="region of interest" description="Disordered" evidence="2">
    <location>
        <begin position="1"/>
        <end position="35"/>
    </location>
</feature>
<evidence type="ECO:0000313" key="6">
    <source>
        <dbReference type="Proteomes" id="UP000186104"/>
    </source>
</evidence>
<comment type="subcellular location">
    <subcellularLocation>
        <location evidence="1">Cell membrane</location>
    </subcellularLocation>
</comment>
<feature type="domain" description="Glycosyltransferase RgtA/B/C/D-like" evidence="3">
    <location>
        <begin position="102"/>
        <end position="191"/>
    </location>
</feature>
<feature type="transmembrane region" description="Helical" evidence="1">
    <location>
        <begin position="152"/>
        <end position="169"/>
    </location>
</feature>
<keyword evidence="1 5" id="KW-0328">Glycosyltransferase</keyword>